<dbReference type="SUPFAM" id="SSF54427">
    <property type="entry name" value="NTF2-like"/>
    <property type="match status" value="1"/>
</dbReference>
<evidence type="ECO:0000256" key="1">
    <source>
        <dbReference type="SAM" id="SignalP"/>
    </source>
</evidence>
<evidence type="ECO:0000313" key="3">
    <source>
        <dbReference type="EMBL" id="BBD99970.1"/>
    </source>
</evidence>
<feature type="domain" description="SnoaL-like" evidence="2">
    <location>
        <begin position="31"/>
        <end position="164"/>
    </location>
</feature>
<evidence type="ECO:0000313" key="4">
    <source>
        <dbReference type="Proteomes" id="UP000279959"/>
    </source>
</evidence>
<proteinExistence type="predicted"/>
<dbReference type="InterPro" id="IPR032710">
    <property type="entry name" value="NTF2-like_dom_sf"/>
</dbReference>
<reference evidence="3 4" key="1">
    <citation type="submission" date="2018-05" db="EMBL/GenBank/DDBJ databases">
        <title>Complete Genome Sequence of the Nonylphenol-Degrading Bacterium Sphingobium amiense DSM 16289T.</title>
        <authorList>
            <person name="Ootsuka M."/>
            <person name="Nishizawa T."/>
            <person name="Ohta H."/>
        </authorList>
    </citation>
    <scope>NUCLEOTIDE SEQUENCE [LARGE SCALE GENOMIC DNA]</scope>
    <source>
        <strain evidence="3 4">DSM 16289</strain>
    </source>
</reference>
<evidence type="ECO:0000259" key="2">
    <source>
        <dbReference type="Pfam" id="PF13577"/>
    </source>
</evidence>
<protein>
    <submittedName>
        <fullName evidence="3">Nuclear transport factor 2 family protein</fullName>
    </submittedName>
</protein>
<dbReference type="Proteomes" id="UP000279959">
    <property type="component" value="Chromosome"/>
</dbReference>
<organism evidence="3 4">
    <name type="scientific">Sphingobium amiense</name>
    <dbReference type="NCBI Taxonomy" id="135719"/>
    <lineage>
        <taxon>Bacteria</taxon>
        <taxon>Pseudomonadati</taxon>
        <taxon>Pseudomonadota</taxon>
        <taxon>Alphaproteobacteria</taxon>
        <taxon>Sphingomonadales</taxon>
        <taxon>Sphingomonadaceae</taxon>
        <taxon>Sphingobium</taxon>
    </lineage>
</organism>
<accession>A0A494WFX6</accession>
<gene>
    <name evidence="3" type="ORF">SAMIE_1034710</name>
</gene>
<feature type="chain" id="PRO_5019853815" evidence="1">
    <location>
        <begin position="22"/>
        <end position="190"/>
    </location>
</feature>
<dbReference type="Gene3D" id="3.10.450.50">
    <property type="match status" value="1"/>
</dbReference>
<dbReference type="RefSeq" id="WP_083952341.1">
    <property type="nucleotide sequence ID" value="NZ_AP018664.1"/>
</dbReference>
<keyword evidence="1" id="KW-0732">Signal</keyword>
<dbReference type="KEGG" id="sami:SAMIE_1034710"/>
<name>A0A494WFX6_9SPHN</name>
<sequence>MNKLMTGVAGLVCLTASPALAQVSPSEYAVARAEIVNLSNRLMIAFDAQDADTYADSFSKNAVLNFIGGVENGREAIRKGMAAWWLKTSAAAPVAPDATSRPRTHHFVVNHSITIDKDGKTGKGILYWFALTNRTPQKDVQPLYFGHVVEYYVKEDGKWLYSKRDVYNESLTNRSIFYPELGEKDPRAPK</sequence>
<feature type="signal peptide" evidence="1">
    <location>
        <begin position="1"/>
        <end position="21"/>
    </location>
</feature>
<dbReference type="Pfam" id="PF13577">
    <property type="entry name" value="SnoaL_4"/>
    <property type="match status" value="1"/>
</dbReference>
<dbReference type="InterPro" id="IPR037401">
    <property type="entry name" value="SnoaL-like"/>
</dbReference>
<dbReference type="AlphaFoldDB" id="A0A494WFX6"/>
<dbReference type="EMBL" id="AP018664">
    <property type="protein sequence ID" value="BBD99970.1"/>
    <property type="molecule type" value="Genomic_DNA"/>
</dbReference>
<keyword evidence="4" id="KW-1185">Reference proteome</keyword>